<evidence type="ECO:0000256" key="8">
    <source>
        <dbReference type="ARBA" id="ARBA00044254"/>
    </source>
</evidence>
<keyword evidence="2 16" id="KW-0808">Transferase</keyword>
<dbReference type="SUPFAM" id="SSF53613">
    <property type="entry name" value="Ribokinase-like"/>
    <property type="match status" value="1"/>
</dbReference>
<evidence type="ECO:0000313" key="16">
    <source>
        <dbReference type="EMBL" id="MBB6507171.1"/>
    </source>
</evidence>
<evidence type="ECO:0000256" key="4">
    <source>
        <dbReference type="ARBA" id="ARBA00022777"/>
    </source>
</evidence>
<evidence type="ECO:0000256" key="11">
    <source>
        <dbReference type="ARBA" id="ARBA00066369"/>
    </source>
</evidence>
<dbReference type="GO" id="GO:0008673">
    <property type="term" value="F:2-dehydro-3-deoxygluconokinase activity"/>
    <property type="evidence" value="ECO:0007669"/>
    <property type="project" value="UniProtKB-EC"/>
</dbReference>
<dbReference type="GO" id="GO:0042840">
    <property type="term" value="P:D-glucuronate catabolic process"/>
    <property type="evidence" value="ECO:0007669"/>
    <property type="project" value="TreeGrafter"/>
</dbReference>
<dbReference type="Gene3D" id="3.40.1190.20">
    <property type="match status" value="1"/>
</dbReference>
<evidence type="ECO:0000313" key="17">
    <source>
        <dbReference type="Proteomes" id="UP000585437"/>
    </source>
</evidence>
<feature type="domain" description="Carbohydrate kinase PfkB" evidence="15">
    <location>
        <begin position="4"/>
        <end position="296"/>
    </location>
</feature>
<organism evidence="16 17">
    <name type="scientific">Rhizobium soli</name>
    <dbReference type="NCBI Taxonomy" id="424798"/>
    <lineage>
        <taxon>Bacteria</taxon>
        <taxon>Pseudomonadati</taxon>
        <taxon>Pseudomonadota</taxon>
        <taxon>Alphaproteobacteria</taxon>
        <taxon>Hyphomicrobiales</taxon>
        <taxon>Rhizobiaceae</taxon>
        <taxon>Rhizobium/Agrobacterium group</taxon>
        <taxon>Rhizobium</taxon>
    </lineage>
</organism>
<dbReference type="InterPro" id="IPR050306">
    <property type="entry name" value="PfkB_Carbo_kinase"/>
</dbReference>
<dbReference type="FunFam" id="3.40.1190.20:FF:000011">
    <property type="entry name" value="2-dehydro-3-deoxygluconokinase, putative"/>
    <property type="match status" value="1"/>
</dbReference>
<comment type="pathway">
    <text evidence="7">Carbohydrate acid metabolism; 2-dehydro-3-deoxy-D-gluconate degradation; D-glyceraldehyde 3-phosphate and pyruvate from 2-dehydro-3-deoxy-D-gluconate: step 1/2.</text>
</comment>
<comment type="similarity">
    <text evidence="1">Belongs to the carbohydrate kinase PfkB family.</text>
</comment>
<dbReference type="AlphaFoldDB" id="A0A7X0JGI8"/>
<reference evidence="16 17" key="1">
    <citation type="submission" date="2020-08" db="EMBL/GenBank/DDBJ databases">
        <title>The Agave Microbiome: Exploring the role of microbial communities in plant adaptations to desert environments.</title>
        <authorList>
            <person name="Partida-Martinez L.P."/>
        </authorList>
    </citation>
    <scope>NUCLEOTIDE SEQUENCE [LARGE SCALE GENOMIC DNA]</scope>
    <source>
        <strain evidence="16 17">AS3.12</strain>
    </source>
</reference>
<dbReference type="Pfam" id="PF00294">
    <property type="entry name" value="PfkB"/>
    <property type="match status" value="1"/>
</dbReference>
<keyword evidence="6" id="KW-0119">Carbohydrate metabolism</keyword>
<dbReference type="InterPro" id="IPR002173">
    <property type="entry name" value="Carboh/pur_kinase_PfkB_CS"/>
</dbReference>
<keyword evidence="17" id="KW-1185">Reference proteome</keyword>
<evidence type="ECO:0000256" key="6">
    <source>
        <dbReference type="ARBA" id="ARBA00023277"/>
    </source>
</evidence>
<comment type="caution">
    <text evidence="16">The sequence shown here is derived from an EMBL/GenBank/DDBJ whole genome shotgun (WGS) entry which is preliminary data.</text>
</comment>
<dbReference type="CDD" id="cd01166">
    <property type="entry name" value="KdgK"/>
    <property type="match status" value="1"/>
</dbReference>
<dbReference type="PANTHER" id="PTHR43085:SF15">
    <property type="entry name" value="2-DEHYDRO-3-DEOXYGLUCONOKINASE"/>
    <property type="match status" value="1"/>
</dbReference>
<dbReference type="GO" id="GO:0005524">
    <property type="term" value="F:ATP binding"/>
    <property type="evidence" value="ECO:0007669"/>
    <property type="project" value="UniProtKB-KW"/>
</dbReference>
<dbReference type="GO" id="GO:0019698">
    <property type="term" value="P:D-galacturonate catabolic process"/>
    <property type="evidence" value="ECO:0007669"/>
    <property type="project" value="TreeGrafter"/>
</dbReference>
<evidence type="ECO:0000256" key="3">
    <source>
        <dbReference type="ARBA" id="ARBA00022741"/>
    </source>
</evidence>
<dbReference type="EC" id="2.7.1.45" evidence="11"/>
<dbReference type="RefSeq" id="WP_184653619.1">
    <property type="nucleotide sequence ID" value="NZ_JACHBU010000001.1"/>
</dbReference>
<evidence type="ECO:0000256" key="5">
    <source>
        <dbReference type="ARBA" id="ARBA00022840"/>
    </source>
</evidence>
<keyword evidence="5" id="KW-0067">ATP-binding</keyword>
<evidence type="ECO:0000256" key="1">
    <source>
        <dbReference type="ARBA" id="ARBA00010688"/>
    </source>
</evidence>
<keyword evidence="4 16" id="KW-0418">Kinase</keyword>
<sequence>MGGKLLSIGECMVELSQAGEGLLRKGFAGDTFNTAWYARACLSKDWSVDYLTAVGDDPMSSDMLGMMEKAGIGTGLIRRIPGKTPGLYLITLKDGERTFSYWRDSAAARKLADDAEHLRSAIETADIIYFSGITLGILAPEAVETLLSELRRAKAAGKTVAFDPNLRPRLWVSRDIMLKTIEDGARAATIVLPSFDDEATYFGDATVADTIARYHGLGVTDVVVKNGAEGATFSLSGVTGHAPAVTTGQVVDTTSAGDSFNAGFLSKYLSGAAPHEAAAYGAAVAATVIGHHGALISPELLPG</sequence>
<evidence type="ECO:0000256" key="7">
    <source>
        <dbReference type="ARBA" id="ARBA00043951"/>
    </source>
</evidence>
<evidence type="ECO:0000256" key="13">
    <source>
        <dbReference type="ARBA" id="ARBA00075711"/>
    </source>
</evidence>
<dbReference type="GO" id="GO:0005829">
    <property type="term" value="C:cytosol"/>
    <property type="evidence" value="ECO:0007669"/>
    <property type="project" value="TreeGrafter"/>
</dbReference>
<dbReference type="InterPro" id="IPR011611">
    <property type="entry name" value="PfkB_dom"/>
</dbReference>
<comment type="catalytic activity">
    <reaction evidence="9">
        <text>2-dehydro-3-deoxy-D-gluconate + ATP = 2-dehydro-3-deoxy-6-phospho-D-gluconate + ADP + H(+)</text>
        <dbReference type="Rhea" id="RHEA:14797"/>
        <dbReference type="ChEBI" id="CHEBI:15378"/>
        <dbReference type="ChEBI" id="CHEBI:30616"/>
        <dbReference type="ChEBI" id="CHEBI:57569"/>
        <dbReference type="ChEBI" id="CHEBI:57990"/>
        <dbReference type="ChEBI" id="CHEBI:456216"/>
        <dbReference type="EC" id="2.7.1.45"/>
    </reaction>
</comment>
<dbReference type="InterPro" id="IPR029056">
    <property type="entry name" value="Ribokinase-like"/>
</dbReference>
<dbReference type="GO" id="GO:0006974">
    <property type="term" value="P:DNA damage response"/>
    <property type="evidence" value="ECO:0007669"/>
    <property type="project" value="TreeGrafter"/>
</dbReference>
<dbReference type="PANTHER" id="PTHR43085">
    <property type="entry name" value="HEXOKINASE FAMILY MEMBER"/>
    <property type="match status" value="1"/>
</dbReference>
<evidence type="ECO:0000256" key="2">
    <source>
        <dbReference type="ARBA" id="ARBA00022679"/>
    </source>
</evidence>
<keyword evidence="3" id="KW-0547">Nucleotide-binding</keyword>
<gene>
    <name evidence="16" type="ORF">F4695_000490</name>
</gene>
<comment type="function">
    <text evidence="10">Catalyzes the phosphorylation of 2-keto-3-deoxygluconate (KDG) to produce 2-keto-3-deoxy-6-phosphogluconate (KDPG).</text>
</comment>
<evidence type="ECO:0000256" key="10">
    <source>
        <dbReference type="ARBA" id="ARBA00054997"/>
    </source>
</evidence>
<proteinExistence type="inferred from homology"/>
<evidence type="ECO:0000256" key="14">
    <source>
        <dbReference type="ARBA" id="ARBA00080545"/>
    </source>
</evidence>
<dbReference type="Proteomes" id="UP000585437">
    <property type="component" value="Unassembled WGS sequence"/>
</dbReference>
<evidence type="ECO:0000256" key="12">
    <source>
        <dbReference type="ARBA" id="ARBA00067931"/>
    </source>
</evidence>
<dbReference type="EMBL" id="JACHBU010000001">
    <property type="protein sequence ID" value="MBB6507171.1"/>
    <property type="molecule type" value="Genomic_DNA"/>
</dbReference>
<dbReference type="PROSITE" id="PS00584">
    <property type="entry name" value="PFKB_KINASES_2"/>
    <property type="match status" value="1"/>
</dbReference>
<evidence type="ECO:0000259" key="15">
    <source>
        <dbReference type="Pfam" id="PF00294"/>
    </source>
</evidence>
<protein>
    <recommendedName>
        <fullName evidence="12">2-dehydro-3-deoxygluconokinase</fullName>
        <ecNumber evidence="11">2.7.1.45</ecNumber>
    </recommendedName>
    <alternativeName>
        <fullName evidence="13">2-keto-3-deoxygluconokinase</fullName>
    </alternativeName>
    <alternativeName>
        <fullName evidence="14">3-deoxy-2-oxo-D-gluconate kinase</fullName>
    </alternativeName>
    <alternativeName>
        <fullName evidence="8">KDG kinase</fullName>
    </alternativeName>
</protein>
<evidence type="ECO:0000256" key="9">
    <source>
        <dbReference type="ARBA" id="ARBA00050729"/>
    </source>
</evidence>
<name>A0A7X0JGI8_9HYPH</name>
<accession>A0A7X0JGI8</accession>